<evidence type="ECO:0000313" key="2">
    <source>
        <dbReference type="EMBL" id="AJD48623.1"/>
    </source>
</evidence>
<dbReference type="AlphaFoldDB" id="A0A0B4XQ98"/>
<dbReference type="PROSITE" id="PS51257">
    <property type="entry name" value="PROKAR_LIPOPROTEIN"/>
    <property type="match status" value="1"/>
</dbReference>
<evidence type="ECO:0000313" key="3">
    <source>
        <dbReference type="Proteomes" id="UP000006764"/>
    </source>
</evidence>
<dbReference type="OrthoDB" id="6077426at2"/>
<organism evidence="2 3">
    <name type="scientific">Isoalcanivorax pacificus W11-5</name>
    <dbReference type="NCBI Taxonomy" id="391936"/>
    <lineage>
        <taxon>Bacteria</taxon>
        <taxon>Pseudomonadati</taxon>
        <taxon>Pseudomonadota</taxon>
        <taxon>Gammaproteobacteria</taxon>
        <taxon>Oceanospirillales</taxon>
        <taxon>Alcanivoracaceae</taxon>
        <taxon>Isoalcanivorax</taxon>
    </lineage>
</organism>
<dbReference type="Pfam" id="PF21880">
    <property type="entry name" value="DUF6916"/>
    <property type="match status" value="1"/>
</dbReference>
<dbReference type="InterPro" id="IPR054209">
    <property type="entry name" value="DUF6916"/>
</dbReference>
<evidence type="ECO:0000259" key="1">
    <source>
        <dbReference type="Pfam" id="PF21880"/>
    </source>
</evidence>
<feature type="domain" description="DUF6916" evidence="1">
    <location>
        <begin position="42"/>
        <end position="129"/>
    </location>
</feature>
<proteinExistence type="predicted"/>
<dbReference type="KEGG" id="apac:S7S_11055"/>
<reference evidence="2 3" key="1">
    <citation type="journal article" date="2012" name="J. Bacteriol.">
        <title>Genome sequence of an alkane-degrading bacterium, Alcanivorax pacificus type strain W11-5, isolated from deep sea sediment.</title>
        <authorList>
            <person name="Lai Q."/>
            <person name="Shao Z."/>
        </authorList>
    </citation>
    <scope>NUCLEOTIDE SEQUENCE [LARGE SCALE GENOMIC DNA]</scope>
    <source>
        <strain evidence="2 3">W11-5</strain>
    </source>
</reference>
<protein>
    <recommendedName>
        <fullName evidence="1">DUF6916 domain-containing protein</fullName>
    </recommendedName>
</protein>
<keyword evidence="3" id="KW-1185">Reference proteome</keyword>
<dbReference type="STRING" id="391936.S7S_11055"/>
<sequence>MERRTFIAGLIATPVVLSACGGGGGSQGAPAPVSANEPIGRARHFRGREGDVFYVEHPLYGSVDAELVSLVDNTMDPSLEQFLLTFALPAGSNLGDGMRRLTHRTLGEMALFLQGGRDDGVHQFYSAAFSHLLVANTPPAV</sequence>
<dbReference type="RefSeq" id="WP_008737182.1">
    <property type="nucleotide sequence ID" value="NZ_CP004387.1"/>
</dbReference>
<dbReference type="HOGENOM" id="CLU_1821305_0_0_6"/>
<dbReference type="EMBL" id="CP004387">
    <property type="protein sequence ID" value="AJD48623.1"/>
    <property type="molecule type" value="Genomic_DNA"/>
</dbReference>
<dbReference type="Proteomes" id="UP000006764">
    <property type="component" value="Chromosome"/>
</dbReference>
<name>A0A0B4XQ98_9GAMM</name>
<gene>
    <name evidence="2" type="ORF">S7S_11055</name>
</gene>
<accession>A0A0B4XQ98</accession>